<protein>
    <submittedName>
        <fullName evidence="1">Tail sheath protein</fullName>
    </submittedName>
</protein>
<organism evidence="1 2">
    <name type="scientific">Rheinheimera phage vB_RspM_Barba1S</name>
    <dbReference type="NCBI Taxonomy" id="2565660"/>
    <lineage>
        <taxon>Viruses</taxon>
        <taxon>Duplodnaviria</taxon>
        <taxon>Heunggongvirae</taxon>
        <taxon>Uroviricota</taxon>
        <taxon>Caudoviricetes</taxon>
        <taxon>Barbavirus</taxon>
        <taxon>Barbavirus barba18A</taxon>
    </lineage>
</organism>
<dbReference type="EMBL" id="MK719702">
    <property type="protein sequence ID" value="QCQ58091.1"/>
    <property type="molecule type" value="Genomic_DNA"/>
</dbReference>
<evidence type="ECO:0000313" key="1">
    <source>
        <dbReference type="EMBL" id="QCQ58091.1"/>
    </source>
</evidence>
<reference evidence="1 2" key="1">
    <citation type="submission" date="2019-03" db="EMBL/GenBank/DDBJ databases">
        <title>Genomic and seasonal variations among aquatic phages infecting the Baltic Sea Gammaproteobacteria Rheinheimera sp. bal341.</title>
        <authorList>
            <person name="Nilsson E."/>
            <person name="Li K."/>
            <person name="Fridlund J."/>
            <person name="Sulcius S."/>
            <person name="Bunse C."/>
            <person name="Karlsson C.M.G."/>
            <person name="Lindh M."/>
            <person name="Lundin D."/>
            <person name="Pinhassi J."/>
            <person name="Holmfeldt K."/>
        </authorList>
    </citation>
    <scope>NUCLEOTIDE SEQUENCE [LARGE SCALE GENOMIC DNA]</scope>
</reference>
<evidence type="ECO:0000313" key="2">
    <source>
        <dbReference type="Proteomes" id="UP000300052"/>
    </source>
</evidence>
<accession>A0A4P8MVK6</accession>
<dbReference type="InterPro" id="IPR021808">
    <property type="entry name" value="DUF3383"/>
</dbReference>
<dbReference type="Proteomes" id="UP000300052">
    <property type="component" value="Genome"/>
</dbReference>
<dbReference type="Pfam" id="PF11863">
    <property type="entry name" value="DUF3383"/>
    <property type="match status" value="1"/>
</dbReference>
<sequence>MSVDITERVDVVVSLGTQPISTASFDSAMFLADTESAGWPVAFTEDYRVFTSLKSVADAGFAETTSTYKFAALVFGGNFAVKSLYVVRYTTDVGAPVTPTAAFNTQLTVDDTPYYVACDVHTEAVITPLVAAAEAAYRMVVVSSQEAGILVPATTTDLGSVLQSAAYDHVFTLYHPSADTTFAEGGVIGAMAAIPAGVSTLEDKTMTGVTSYSIDGTATTSVKDKNVGYYSPIAGVKSLFNSRVASGQFFDTIVFSDWLRARIGEAVYGLMKRRSDAGLKVSYDENGTSLIRSTIFGVIQVGLANGAISPDIYPVVRTPSREEVSEADRTGRVLPDVVVEVLYSNAVHKVLVRAYVSV</sequence>
<name>A0A4P8MVK6_9CAUD</name>
<gene>
    <name evidence="1" type="ORF">Barba1S_gp104</name>
</gene>
<proteinExistence type="predicted"/>